<dbReference type="OrthoDB" id="3248621at2759"/>
<organism evidence="2 4">
    <name type="scientific">Russula ochroleuca</name>
    <dbReference type="NCBI Taxonomy" id="152965"/>
    <lineage>
        <taxon>Eukaryota</taxon>
        <taxon>Fungi</taxon>
        <taxon>Dikarya</taxon>
        <taxon>Basidiomycota</taxon>
        <taxon>Agaricomycotina</taxon>
        <taxon>Agaricomycetes</taxon>
        <taxon>Russulales</taxon>
        <taxon>Russulaceae</taxon>
        <taxon>Russula</taxon>
    </lineage>
</organism>
<reference evidence="2" key="1">
    <citation type="submission" date="2019-10" db="EMBL/GenBank/DDBJ databases">
        <authorList>
            <consortium name="DOE Joint Genome Institute"/>
            <person name="Kuo A."/>
            <person name="Miyauchi S."/>
            <person name="Kiss E."/>
            <person name="Drula E."/>
            <person name="Kohler A."/>
            <person name="Sanchez-Garcia M."/>
            <person name="Andreopoulos B."/>
            <person name="Barry K.W."/>
            <person name="Bonito G."/>
            <person name="Buee M."/>
            <person name="Carver A."/>
            <person name="Chen C."/>
            <person name="Cichocki N."/>
            <person name="Clum A."/>
            <person name="Culley D."/>
            <person name="Crous P.W."/>
            <person name="Fauchery L."/>
            <person name="Girlanda M."/>
            <person name="Hayes R."/>
            <person name="Keri Z."/>
            <person name="LaButti K."/>
            <person name="Lipzen A."/>
            <person name="Lombard V."/>
            <person name="Magnuson J."/>
            <person name="Maillard F."/>
            <person name="Morin E."/>
            <person name="Murat C."/>
            <person name="Nolan M."/>
            <person name="Ohm R."/>
            <person name="Pangilinan J."/>
            <person name="Pereira M."/>
            <person name="Perotto S."/>
            <person name="Peter M."/>
            <person name="Riley R."/>
            <person name="Sitrit Y."/>
            <person name="Stielow B."/>
            <person name="Szollosi G."/>
            <person name="Zifcakova L."/>
            <person name="Stursova M."/>
            <person name="Spatafora J.W."/>
            <person name="Tedersoo L."/>
            <person name="Vaario L.-M."/>
            <person name="Yamada A."/>
            <person name="Yan M."/>
            <person name="Wang P."/>
            <person name="Xu J."/>
            <person name="Bruns T."/>
            <person name="Baldrian P."/>
            <person name="Vilgalys R."/>
            <person name="Henrissat B."/>
            <person name="Grigoriev I.V."/>
            <person name="Hibbett D."/>
            <person name="Nagy L.G."/>
            <person name="Martin F.M."/>
        </authorList>
    </citation>
    <scope>NUCLEOTIDE SEQUENCE</scope>
    <source>
        <strain evidence="2">Prilba</strain>
    </source>
</reference>
<comment type="caution">
    <text evidence="2">The sequence shown here is derived from an EMBL/GenBank/DDBJ whole genome shotgun (WGS) entry which is preliminary data.</text>
</comment>
<protein>
    <recommendedName>
        <fullName evidence="1">Fungal STAND N-terminal Goodbye domain-containing protein</fullName>
    </recommendedName>
</protein>
<dbReference type="EMBL" id="WHVB01000121">
    <property type="protein sequence ID" value="KAF8461647.1"/>
    <property type="molecule type" value="Genomic_DNA"/>
</dbReference>
<dbReference type="Proteomes" id="UP000759537">
    <property type="component" value="Unassembled WGS sequence"/>
</dbReference>
<dbReference type="AlphaFoldDB" id="A0A9P5MM63"/>
<evidence type="ECO:0000313" key="3">
    <source>
        <dbReference type="EMBL" id="KAF8467024.1"/>
    </source>
</evidence>
<dbReference type="EMBL" id="WHVB01000038">
    <property type="protein sequence ID" value="KAF8467024.1"/>
    <property type="molecule type" value="Genomic_DNA"/>
</dbReference>
<evidence type="ECO:0000313" key="2">
    <source>
        <dbReference type="EMBL" id="KAF8461647.1"/>
    </source>
</evidence>
<evidence type="ECO:0000313" key="4">
    <source>
        <dbReference type="Proteomes" id="UP000759537"/>
    </source>
</evidence>
<accession>A0A9P5MM63</accession>
<proteinExistence type="predicted"/>
<keyword evidence="4" id="KW-1185">Reference proteome</keyword>
<dbReference type="Pfam" id="PF17109">
    <property type="entry name" value="Goodbye"/>
    <property type="match status" value="1"/>
</dbReference>
<dbReference type="InterPro" id="IPR031350">
    <property type="entry name" value="Goodbye_dom"/>
</dbReference>
<feature type="domain" description="Fungal STAND N-terminal Goodbye" evidence="1">
    <location>
        <begin position="13"/>
        <end position="149"/>
    </location>
</feature>
<sequence length="191" mass="21061">MSTNPSPELKTLFEAALNEFEKRAGTDLVQHQIIDKLVSCESADSVIDVLQEQAQAFRRFRGDDGKLVTWLKRTVNVLYTLSTSGVLGEGIGLPFPPAKAIFAGLGILLGDPCDSRGLYQAIKDIGTSYDALVDLFESFESFLRRLDIYTKIPSTTAMTEIIIKILIELLSTISLAIQQAKQGRLSEPHPF</sequence>
<gene>
    <name evidence="3" type="ORF">DFH94DRAFT_686001</name>
    <name evidence="2" type="ORF">DFH94DRAFT_687035</name>
</gene>
<name>A0A9P5MM63_9AGAM</name>
<evidence type="ECO:0000259" key="1">
    <source>
        <dbReference type="Pfam" id="PF17109"/>
    </source>
</evidence>
<reference evidence="2" key="2">
    <citation type="journal article" date="2020" name="Nat. Commun.">
        <title>Large-scale genome sequencing of mycorrhizal fungi provides insights into the early evolution of symbiotic traits.</title>
        <authorList>
            <person name="Miyauchi S."/>
            <person name="Kiss E."/>
            <person name="Kuo A."/>
            <person name="Drula E."/>
            <person name="Kohler A."/>
            <person name="Sanchez-Garcia M."/>
            <person name="Morin E."/>
            <person name="Andreopoulos B."/>
            <person name="Barry K.W."/>
            <person name="Bonito G."/>
            <person name="Buee M."/>
            <person name="Carver A."/>
            <person name="Chen C."/>
            <person name="Cichocki N."/>
            <person name="Clum A."/>
            <person name="Culley D."/>
            <person name="Crous P.W."/>
            <person name="Fauchery L."/>
            <person name="Girlanda M."/>
            <person name="Hayes R.D."/>
            <person name="Keri Z."/>
            <person name="LaButti K."/>
            <person name="Lipzen A."/>
            <person name="Lombard V."/>
            <person name="Magnuson J."/>
            <person name="Maillard F."/>
            <person name="Murat C."/>
            <person name="Nolan M."/>
            <person name="Ohm R.A."/>
            <person name="Pangilinan J."/>
            <person name="Pereira M.F."/>
            <person name="Perotto S."/>
            <person name="Peter M."/>
            <person name="Pfister S."/>
            <person name="Riley R."/>
            <person name="Sitrit Y."/>
            <person name="Stielow J.B."/>
            <person name="Szollosi G."/>
            <person name="Zifcakova L."/>
            <person name="Stursova M."/>
            <person name="Spatafora J.W."/>
            <person name="Tedersoo L."/>
            <person name="Vaario L.M."/>
            <person name="Yamada A."/>
            <person name="Yan M."/>
            <person name="Wang P."/>
            <person name="Xu J."/>
            <person name="Bruns T."/>
            <person name="Baldrian P."/>
            <person name="Vilgalys R."/>
            <person name="Dunand C."/>
            <person name="Henrissat B."/>
            <person name="Grigoriev I.V."/>
            <person name="Hibbett D."/>
            <person name="Nagy L.G."/>
            <person name="Martin F.M."/>
        </authorList>
    </citation>
    <scope>NUCLEOTIDE SEQUENCE</scope>
    <source>
        <strain evidence="2">Prilba</strain>
    </source>
</reference>